<keyword evidence="3" id="KW-1185">Reference proteome</keyword>
<evidence type="ECO:0000313" key="2">
    <source>
        <dbReference type="EMBL" id="KFN43126.1"/>
    </source>
</evidence>
<evidence type="ECO:0000259" key="1">
    <source>
        <dbReference type="Pfam" id="PF01370"/>
    </source>
</evidence>
<dbReference type="STRING" id="1121015.GCA_000420545_02476"/>
<dbReference type="InterPro" id="IPR036291">
    <property type="entry name" value="NAD(P)-bd_dom_sf"/>
</dbReference>
<evidence type="ECO:0000313" key="3">
    <source>
        <dbReference type="Proteomes" id="UP000029385"/>
    </source>
</evidence>
<feature type="domain" description="NAD-dependent epimerase/dehydratase" evidence="1">
    <location>
        <begin position="3"/>
        <end position="214"/>
    </location>
</feature>
<dbReference type="RefSeq" id="WP_022970082.1">
    <property type="nucleotide sequence ID" value="NZ_ATVD01000005.1"/>
</dbReference>
<comment type="caution">
    <text evidence="2">The sequence shown here is derived from an EMBL/GenBank/DDBJ whole genome shotgun (WGS) entry which is preliminary data.</text>
</comment>
<dbReference type="SUPFAM" id="SSF51735">
    <property type="entry name" value="NAD(P)-binding Rossmann-fold domains"/>
    <property type="match status" value="1"/>
</dbReference>
<dbReference type="PANTHER" id="PTHR48079">
    <property type="entry name" value="PROTEIN YEEZ"/>
    <property type="match status" value="1"/>
</dbReference>
<dbReference type="Gene3D" id="3.40.50.720">
    <property type="entry name" value="NAD(P)-binding Rossmann-like Domain"/>
    <property type="match status" value="1"/>
</dbReference>
<dbReference type="AlphaFoldDB" id="A0A091AUL0"/>
<dbReference type="PATRIC" id="fig|1121015.4.peg.1723"/>
<accession>A0A091AUL0</accession>
<dbReference type="PANTHER" id="PTHR48079:SF6">
    <property type="entry name" value="NAD(P)-BINDING DOMAIN-CONTAINING PROTEIN-RELATED"/>
    <property type="match status" value="1"/>
</dbReference>
<reference evidence="2 3" key="1">
    <citation type="submission" date="2013-09" db="EMBL/GenBank/DDBJ databases">
        <title>Genome sequencing of Arenimonas oryziterrae.</title>
        <authorList>
            <person name="Chen F."/>
            <person name="Wang G."/>
        </authorList>
    </citation>
    <scope>NUCLEOTIDE SEQUENCE [LARGE SCALE GENOMIC DNA]</scope>
    <source>
        <strain evidence="2 3">YC6267</strain>
    </source>
</reference>
<dbReference type="eggNOG" id="COG0451">
    <property type="taxonomic scope" value="Bacteria"/>
</dbReference>
<name>A0A091AUL0_9GAMM</name>
<dbReference type="InterPro" id="IPR051783">
    <property type="entry name" value="NAD(P)-dependent_oxidoreduct"/>
</dbReference>
<proteinExistence type="predicted"/>
<gene>
    <name evidence="2" type="ORF">N789_11225</name>
</gene>
<dbReference type="Pfam" id="PF01370">
    <property type="entry name" value="Epimerase"/>
    <property type="match status" value="1"/>
</dbReference>
<dbReference type="OrthoDB" id="5295702at2"/>
<dbReference type="GO" id="GO:0004029">
    <property type="term" value="F:aldehyde dehydrogenase (NAD+) activity"/>
    <property type="evidence" value="ECO:0007669"/>
    <property type="project" value="TreeGrafter"/>
</dbReference>
<dbReference type="InterPro" id="IPR001509">
    <property type="entry name" value="Epimerase_deHydtase"/>
</dbReference>
<dbReference type="GO" id="GO:0005737">
    <property type="term" value="C:cytoplasm"/>
    <property type="evidence" value="ECO:0007669"/>
    <property type="project" value="TreeGrafter"/>
</dbReference>
<dbReference type="EMBL" id="AVCI01000006">
    <property type="protein sequence ID" value="KFN43126.1"/>
    <property type="molecule type" value="Genomic_DNA"/>
</dbReference>
<protein>
    <recommendedName>
        <fullName evidence="1">NAD-dependent epimerase/dehydratase domain-containing protein</fullName>
    </recommendedName>
</protein>
<dbReference type="Proteomes" id="UP000029385">
    <property type="component" value="Unassembled WGS sequence"/>
</dbReference>
<organism evidence="2 3">
    <name type="scientific">Arenimonas oryziterrae DSM 21050 = YC6267</name>
    <dbReference type="NCBI Taxonomy" id="1121015"/>
    <lineage>
        <taxon>Bacteria</taxon>
        <taxon>Pseudomonadati</taxon>
        <taxon>Pseudomonadota</taxon>
        <taxon>Gammaproteobacteria</taxon>
        <taxon>Lysobacterales</taxon>
        <taxon>Lysobacteraceae</taxon>
        <taxon>Arenimonas</taxon>
    </lineage>
</organism>
<sequence>MRIAITGASGFVGRHVLQALHEREQDVVVVARTAARAASIPGPHASVVLDVADGGEDPFAAMGKPDVLIHLAWDGLPNYQSTRHVETELPAQIRFLAACVRGGLKRLVVTGTCFEYGLAAGELTEQTPTQPCTQYGRAKDRLRQELQAWQADADFELAWLRLFYLFGEGQSEKSLYPLFQAALQRGDAGFDMSGGDQVRDFLPVREAARLLVDVALLRGDTGVVNLCSGRPITVRRLVQSWIDAAGADIAMNLGRLPYSEIEPMAFWGSRARLNALLGVS</sequence>